<reference evidence="1" key="2">
    <citation type="journal article" date="2015" name="Data Brief">
        <title>Shoot transcriptome of the giant reed, Arundo donax.</title>
        <authorList>
            <person name="Barrero R.A."/>
            <person name="Guerrero F.D."/>
            <person name="Moolhuijzen P."/>
            <person name="Goolsby J.A."/>
            <person name="Tidwell J."/>
            <person name="Bellgard S.E."/>
            <person name="Bellgard M.I."/>
        </authorList>
    </citation>
    <scope>NUCLEOTIDE SEQUENCE</scope>
    <source>
        <tissue evidence="1">Shoot tissue taken approximately 20 cm above the soil surface</tissue>
    </source>
</reference>
<sequence>MNLLDWFICHKPFQIVLTMTSDTNLSVCLKKSLGSLLTALRLENFIMGSQYNNNWCRSQT</sequence>
<dbReference type="EMBL" id="GBRH01181935">
    <property type="protein sequence ID" value="JAE15961.1"/>
    <property type="molecule type" value="Transcribed_RNA"/>
</dbReference>
<reference evidence="1" key="1">
    <citation type="submission" date="2014-09" db="EMBL/GenBank/DDBJ databases">
        <authorList>
            <person name="Magalhaes I.L.F."/>
            <person name="Oliveira U."/>
            <person name="Santos F.R."/>
            <person name="Vidigal T.H.D.A."/>
            <person name="Brescovit A.D."/>
            <person name="Santos A.J."/>
        </authorList>
    </citation>
    <scope>NUCLEOTIDE SEQUENCE</scope>
    <source>
        <tissue evidence="1">Shoot tissue taken approximately 20 cm above the soil surface</tissue>
    </source>
</reference>
<protein>
    <submittedName>
        <fullName evidence="1">Uncharacterized protein</fullName>
    </submittedName>
</protein>
<dbReference type="AlphaFoldDB" id="A0A0A9G089"/>
<evidence type="ECO:0000313" key="1">
    <source>
        <dbReference type="EMBL" id="JAE15961.1"/>
    </source>
</evidence>
<organism evidence="1">
    <name type="scientific">Arundo donax</name>
    <name type="common">Giant reed</name>
    <name type="synonym">Donax arundinaceus</name>
    <dbReference type="NCBI Taxonomy" id="35708"/>
    <lineage>
        <taxon>Eukaryota</taxon>
        <taxon>Viridiplantae</taxon>
        <taxon>Streptophyta</taxon>
        <taxon>Embryophyta</taxon>
        <taxon>Tracheophyta</taxon>
        <taxon>Spermatophyta</taxon>
        <taxon>Magnoliopsida</taxon>
        <taxon>Liliopsida</taxon>
        <taxon>Poales</taxon>
        <taxon>Poaceae</taxon>
        <taxon>PACMAD clade</taxon>
        <taxon>Arundinoideae</taxon>
        <taxon>Arundineae</taxon>
        <taxon>Arundo</taxon>
    </lineage>
</organism>
<proteinExistence type="predicted"/>
<accession>A0A0A9G089</accession>
<name>A0A0A9G089_ARUDO</name>